<dbReference type="Pfam" id="PF01266">
    <property type="entry name" value="DAO"/>
    <property type="match status" value="1"/>
</dbReference>
<sequence>MAAPVSPSPDVVVVGAGVIGCSIAYRLAAEGRRVLLLERRGVCSGASGRNGGMTGAGSSMHARSAAGRAVYALTTRNLDLLRGLELELGCDFQLRLPGSLDVITTPEQHAHLAESVAEQRAAGIPVQLLDPRETRTLMPALAPDILGAAYAPGRGHLWPFALVNGFADAARRHGADIRTWTSVDGLLRDDERVVGVVAGGEAIPAGDVVLATNAYAPELLPELPPGAIVPARGQILVTEPVAPFLPLPFGTNFDKEYGRQTTGGQILCGGYRRLDEAEGLGTYEERVTAPVLSGIARCLGRLFPALRGGGVNVVRAWSGIMGFTADGLPLIGRYAPAPGLTLAAGFNGGGFSWGAAVGLVVADLLAGRDPGCDLEPFRPDRFHGAAGPAWANPFTAGEKNNPGRLQAEAAALATPVDEAGPVDD</sequence>
<dbReference type="InterPro" id="IPR036188">
    <property type="entry name" value="FAD/NAD-bd_sf"/>
</dbReference>
<feature type="domain" description="FAD dependent oxidoreductase" evidence="2">
    <location>
        <begin position="10"/>
        <end position="364"/>
    </location>
</feature>
<dbReference type="SUPFAM" id="SSF51905">
    <property type="entry name" value="FAD/NAD(P)-binding domain"/>
    <property type="match status" value="1"/>
</dbReference>
<evidence type="ECO:0000259" key="2">
    <source>
        <dbReference type="Pfam" id="PF01266"/>
    </source>
</evidence>
<dbReference type="Gene3D" id="3.30.9.10">
    <property type="entry name" value="D-Amino Acid Oxidase, subunit A, domain 2"/>
    <property type="match status" value="1"/>
</dbReference>
<reference evidence="3" key="1">
    <citation type="submission" date="2020-02" db="EMBL/GenBank/DDBJ databases">
        <authorList>
            <person name="Meier V. D."/>
        </authorList>
    </citation>
    <scope>NUCLEOTIDE SEQUENCE</scope>
    <source>
        <strain evidence="3">AVDCRST_MAG59</strain>
    </source>
</reference>
<accession>A0A6J4V6M7</accession>
<protein>
    <submittedName>
        <fullName evidence="3">FAD dependent oxidoreductase</fullName>
    </submittedName>
</protein>
<dbReference type="Gene3D" id="3.50.50.60">
    <property type="entry name" value="FAD/NAD(P)-binding domain"/>
    <property type="match status" value="1"/>
</dbReference>
<organism evidence="3">
    <name type="scientific">uncultured Thermomicrobiales bacterium</name>
    <dbReference type="NCBI Taxonomy" id="1645740"/>
    <lineage>
        <taxon>Bacteria</taxon>
        <taxon>Pseudomonadati</taxon>
        <taxon>Thermomicrobiota</taxon>
        <taxon>Thermomicrobia</taxon>
        <taxon>Thermomicrobiales</taxon>
        <taxon>environmental samples</taxon>
    </lineage>
</organism>
<dbReference type="PANTHER" id="PTHR13847:SF287">
    <property type="entry name" value="FAD-DEPENDENT OXIDOREDUCTASE DOMAIN-CONTAINING PROTEIN 1"/>
    <property type="match status" value="1"/>
</dbReference>
<evidence type="ECO:0000313" key="3">
    <source>
        <dbReference type="EMBL" id="CAA9570861.1"/>
    </source>
</evidence>
<keyword evidence="1" id="KW-0560">Oxidoreductase</keyword>
<dbReference type="SUPFAM" id="SSF54373">
    <property type="entry name" value="FAD-linked reductases, C-terminal domain"/>
    <property type="match status" value="1"/>
</dbReference>
<dbReference type="EMBL" id="CADCWF010000251">
    <property type="protein sequence ID" value="CAA9570861.1"/>
    <property type="molecule type" value="Genomic_DNA"/>
</dbReference>
<dbReference type="GO" id="GO:0016491">
    <property type="term" value="F:oxidoreductase activity"/>
    <property type="evidence" value="ECO:0007669"/>
    <property type="project" value="UniProtKB-KW"/>
</dbReference>
<dbReference type="PANTHER" id="PTHR13847">
    <property type="entry name" value="SARCOSINE DEHYDROGENASE-RELATED"/>
    <property type="match status" value="1"/>
</dbReference>
<dbReference type="AlphaFoldDB" id="A0A6J4V6M7"/>
<name>A0A6J4V6M7_9BACT</name>
<proteinExistence type="predicted"/>
<dbReference type="GO" id="GO:0005737">
    <property type="term" value="C:cytoplasm"/>
    <property type="evidence" value="ECO:0007669"/>
    <property type="project" value="TreeGrafter"/>
</dbReference>
<evidence type="ECO:0000256" key="1">
    <source>
        <dbReference type="ARBA" id="ARBA00023002"/>
    </source>
</evidence>
<dbReference type="InterPro" id="IPR006076">
    <property type="entry name" value="FAD-dep_OxRdtase"/>
</dbReference>
<gene>
    <name evidence="3" type="ORF">AVDCRST_MAG59-3535</name>
</gene>